<gene>
    <name evidence="2" type="ORF">K0O23_02520</name>
</gene>
<dbReference type="RefSeq" id="WP_219875821.1">
    <property type="nucleotide sequence ID" value="NZ_JAHYXK010000002.1"/>
</dbReference>
<protein>
    <submittedName>
        <fullName evidence="2">CPBP family intramembrane metalloprotease</fullName>
        <ecNumber evidence="2">3.4.24.-</ecNumber>
    </submittedName>
</protein>
<sequence length="462" mass="52414">MLNTLSSSFRQTSSDLWHFIKNPVDAPDTGFSALGKLRVLLLVLLLDVILSIFLIGVLRGIEALGWYNSESHAVAEMMRHMPLWGFMVLGVIAIPLLEELVFRFGLRFRRGYFAVPFAIMLLTATGFAFYLLPLLWALGVLVALGVLMVLYLLNADAIGDYLEQVWPRKYRIVFYTVALLFGLIHITNFNDFNYASAAVLLVPVIVAPQIWAGLILGYMRVKHGFFWGFFLHAAHNAFFLTLALFFMGTLEEKLNISNENYTLKIEEHILKEPTASSLSHVGHDSIVFENIKLNDVIVSLLQKERTSTQFESNKSLGKTINLRYVSHTGNLAQNRDSVLANLQKLYKFDVTTLDLEQDMWDVELENTTVLAQHIAADTGLYRSTVTPVEITMENATVEQLLLTVKDEFYLHLTDKTAKPGKYNFKLAKNGFKQLRADLQQKYGLSLEPRKFMAEQAVVSFRK</sequence>
<evidence type="ECO:0000256" key="1">
    <source>
        <dbReference type="SAM" id="Phobius"/>
    </source>
</evidence>
<keyword evidence="2" id="KW-0482">Metalloprotease</keyword>
<keyword evidence="1" id="KW-0472">Membrane</keyword>
<evidence type="ECO:0000313" key="3">
    <source>
        <dbReference type="Proteomes" id="UP000813018"/>
    </source>
</evidence>
<feature type="transmembrane region" description="Helical" evidence="1">
    <location>
        <begin position="170"/>
        <end position="188"/>
    </location>
</feature>
<feature type="transmembrane region" description="Helical" evidence="1">
    <location>
        <begin position="138"/>
        <end position="158"/>
    </location>
</feature>
<feature type="transmembrane region" description="Helical" evidence="1">
    <location>
        <begin position="113"/>
        <end position="132"/>
    </location>
</feature>
<proteinExistence type="predicted"/>
<keyword evidence="3" id="KW-1185">Reference proteome</keyword>
<dbReference type="Proteomes" id="UP000813018">
    <property type="component" value="Unassembled WGS sequence"/>
</dbReference>
<reference evidence="2 3" key="1">
    <citation type="journal article" date="2016" name="Int. J. Syst. Evol. Microbiol.">
        <title>Pontibacter aydingkolensis sp. nov., isolated from soil of a salt lake.</title>
        <authorList>
            <person name="Osman G."/>
            <person name="Zhang T."/>
            <person name="Lou K."/>
            <person name="Gao Y."/>
            <person name="Chang W."/>
            <person name="Lin Q."/>
            <person name="Yang H.M."/>
            <person name="Huo X.D."/>
            <person name="Wang N."/>
        </authorList>
    </citation>
    <scope>NUCLEOTIDE SEQUENCE [LARGE SCALE GENOMIC DNA]</scope>
    <source>
        <strain evidence="2 3">KACC 19255</strain>
    </source>
</reference>
<name>A0ABS7CQ07_9BACT</name>
<keyword evidence="2" id="KW-0645">Protease</keyword>
<evidence type="ECO:0000313" key="2">
    <source>
        <dbReference type="EMBL" id="MBW7465926.1"/>
    </source>
</evidence>
<keyword evidence="1" id="KW-0812">Transmembrane</keyword>
<accession>A0ABS7CQ07</accession>
<dbReference type="EMBL" id="JAHYXK010000002">
    <property type="protein sequence ID" value="MBW7465926.1"/>
    <property type="molecule type" value="Genomic_DNA"/>
</dbReference>
<feature type="transmembrane region" description="Helical" evidence="1">
    <location>
        <begin position="81"/>
        <end position="101"/>
    </location>
</feature>
<feature type="transmembrane region" description="Helical" evidence="1">
    <location>
        <begin position="39"/>
        <end position="61"/>
    </location>
</feature>
<keyword evidence="1" id="KW-1133">Transmembrane helix</keyword>
<feature type="transmembrane region" description="Helical" evidence="1">
    <location>
        <begin position="225"/>
        <end position="247"/>
    </location>
</feature>
<organism evidence="2 3">
    <name type="scientific">Pontibacter aydingkolensis</name>
    <dbReference type="NCBI Taxonomy" id="1911536"/>
    <lineage>
        <taxon>Bacteria</taxon>
        <taxon>Pseudomonadati</taxon>
        <taxon>Bacteroidota</taxon>
        <taxon>Cytophagia</taxon>
        <taxon>Cytophagales</taxon>
        <taxon>Hymenobacteraceae</taxon>
        <taxon>Pontibacter</taxon>
    </lineage>
</organism>
<dbReference type="EC" id="3.4.24.-" evidence="2"/>
<dbReference type="GO" id="GO:0008237">
    <property type="term" value="F:metallopeptidase activity"/>
    <property type="evidence" value="ECO:0007669"/>
    <property type="project" value="UniProtKB-KW"/>
</dbReference>
<feature type="transmembrane region" description="Helical" evidence="1">
    <location>
        <begin position="194"/>
        <end position="218"/>
    </location>
</feature>
<comment type="caution">
    <text evidence="2">The sequence shown here is derived from an EMBL/GenBank/DDBJ whole genome shotgun (WGS) entry which is preliminary data.</text>
</comment>
<keyword evidence="2" id="KW-0378">Hydrolase</keyword>